<dbReference type="RefSeq" id="XP_004702636.2">
    <property type="nucleotide sequence ID" value="XM_004702579.2"/>
</dbReference>
<reference evidence="3" key="1">
    <citation type="submission" date="2025-08" db="UniProtKB">
        <authorList>
            <consortium name="RefSeq"/>
        </authorList>
    </citation>
    <scope>IDENTIFICATION</scope>
</reference>
<evidence type="ECO:0000313" key="2">
    <source>
        <dbReference type="Proteomes" id="UP000694863"/>
    </source>
</evidence>
<dbReference type="Proteomes" id="UP000694863">
    <property type="component" value="Unplaced"/>
</dbReference>
<keyword evidence="1" id="KW-1133">Transmembrane helix</keyword>
<feature type="transmembrane region" description="Helical" evidence="1">
    <location>
        <begin position="83"/>
        <end position="107"/>
    </location>
</feature>
<dbReference type="PANTHER" id="PTHR36475">
    <property type="entry name" value="LEUCINE-RICH SINGLE-PASS MEMBRANE PROTEIN 1"/>
    <property type="match status" value="1"/>
</dbReference>
<evidence type="ECO:0000313" key="3">
    <source>
        <dbReference type="RefSeq" id="XP_004702636.2"/>
    </source>
</evidence>
<gene>
    <name evidence="3" type="primary">LSMEM1</name>
</gene>
<accession>A0ABM0IL70</accession>
<organism evidence="2 3">
    <name type="scientific">Echinops telfairi</name>
    <name type="common">Lesser hedgehog tenrec</name>
    <dbReference type="NCBI Taxonomy" id="9371"/>
    <lineage>
        <taxon>Eukaryota</taxon>
        <taxon>Metazoa</taxon>
        <taxon>Chordata</taxon>
        <taxon>Craniata</taxon>
        <taxon>Vertebrata</taxon>
        <taxon>Euteleostomi</taxon>
        <taxon>Mammalia</taxon>
        <taxon>Eutheria</taxon>
        <taxon>Afrotheria</taxon>
        <taxon>Tenrecidae</taxon>
        <taxon>Tenrecinae</taxon>
        <taxon>Echinops</taxon>
    </lineage>
</organism>
<dbReference type="PANTHER" id="PTHR36475:SF1">
    <property type="entry name" value="LEUCINE-RICH SINGLE-PASS MEMBRANE PROTEIN 1"/>
    <property type="match status" value="1"/>
</dbReference>
<keyword evidence="1" id="KW-0472">Membrane</keyword>
<evidence type="ECO:0000256" key="1">
    <source>
        <dbReference type="SAM" id="Phobius"/>
    </source>
</evidence>
<dbReference type="GeneID" id="101643593"/>
<keyword evidence="2" id="KW-1185">Reference proteome</keyword>
<dbReference type="InterPro" id="IPR028099">
    <property type="entry name" value="DUF4577"/>
</dbReference>
<sequence length="149" mass="16642">MLCTTRPPLQWVGELQTRAGAMNHPAPDTGSRGAHEDGKLYVVDSINDLNKLNLCPAGSRRLFPLEEKIPAHSTNSGNGNQRLFFVGLLIVLMVSLALVFFVLFLIIQTRSKMDDVSRRLTAEGKDIDELKKINSLIVRRLTQLESEQN</sequence>
<keyword evidence="1" id="KW-0812">Transmembrane</keyword>
<dbReference type="Pfam" id="PF15145">
    <property type="entry name" value="DUF4577"/>
    <property type="match status" value="1"/>
</dbReference>
<proteinExistence type="predicted"/>
<protein>
    <submittedName>
        <fullName evidence="3">Leucine-rich single-pass membrane protein 1 isoform X1</fullName>
    </submittedName>
</protein>
<name>A0ABM0IL70_ECHTE</name>